<name>A0A5M8QFB8_9BACT</name>
<dbReference type="Gene3D" id="2.60.120.1130">
    <property type="match status" value="1"/>
</dbReference>
<feature type="domain" description="DUF3857" evidence="3">
    <location>
        <begin position="80"/>
        <end position="207"/>
    </location>
</feature>
<evidence type="ECO:0000256" key="1">
    <source>
        <dbReference type="SAM" id="SignalP"/>
    </source>
</evidence>
<keyword evidence="1" id="KW-0732">Signal</keyword>
<sequence>MPTSTLFDMRSFLAVAFLLFSSVAFGQEAPVKFGKVTQEELDMKVYAKDTSAAAVILADYGRSYFSYNQGFQVNFERVCRIKILKKTAYDWANVVVPYYQRNSSKETVTNIKGVTYNMEGGKMVKVKMEDKAIFDEKESANWFNKKFTLPAVKEGSVLEISYTVTSDFVFNLRDWSFQYSIPVVHSEYRASIPQYFEYKQVTQGYEPFVVNEALPGNTNFTVRWNSTFDASGRTAGGSETVNATCVNHRWVMKDVPAIAPENYITTLSDYVSKIEFELEWERYPNQIPKRYAGTWDTFNEELLTEERFGLQLNRTGFFKNEVAALPAATDTLARLNSIYEFVKKSVKWNGNAGKYATSTLRKAFDTKTGNVADINLMLVAMLRDAGFEAYPVVLSTRDNGRAPFSPVLSKFNYVVAYAKVGNKVILMDGTDPLMPLGLLPKRCLNGQGRLISKTTGDWIPLQPADRTTELVNADLQVLPTGILNGKVSESRSGLWARNLRYSVQEAGESKYLEKLTNSQNQLERKSPSLQNLKELHKPFGLQYEVASVGDDQAKDIIYLNPMLLKQEQDNPFKNGNRKYPVDFGHAMEEVYVCNFTIPEGYAVEEMPKNVVLALPENGGRFTYMLQVNGNKIQVMSKVTIAKPVFYAEEYEYLKQFYTQMVAKHAEQIVLKKKG</sequence>
<dbReference type="EMBL" id="VKKZ01000021">
    <property type="protein sequence ID" value="KAA6433456.1"/>
    <property type="molecule type" value="Genomic_DNA"/>
</dbReference>
<dbReference type="Gene3D" id="2.60.40.3140">
    <property type="match status" value="1"/>
</dbReference>
<gene>
    <name evidence="5" type="ORF">ACD591_07320</name>
    <name evidence="4" type="ORF">FOE74_13375</name>
</gene>
<protein>
    <submittedName>
        <fullName evidence="4">DUF3857 domain-containing protein</fullName>
    </submittedName>
</protein>
<organism evidence="4 6">
    <name type="scientific">Rufibacter glacialis</name>
    <dbReference type="NCBI Taxonomy" id="1259555"/>
    <lineage>
        <taxon>Bacteria</taxon>
        <taxon>Pseudomonadati</taxon>
        <taxon>Bacteroidota</taxon>
        <taxon>Cytophagia</taxon>
        <taxon>Cytophagales</taxon>
        <taxon>Hymenobacteraceae</taxon>
        <taxon>Rufibacter</taxon>
    </lineage>
</organism>
<feature type="signal peptide" evidence="1">
    <location>
        <begin position="1"/>
        <end position="26"/>
    </location>
</feature>
<dbReference type="Pfam" id="PF01841">
    <property type="entry name" value="Transglut_core"/>
    <property type="match status" value="1"/>
</dbReference>
<reference evidence="4 6" key="2">
    <citation type="submission" date="2019-09" db="EMBL/GenBank/DDBJ databases">
        <title>A bacterium isolated from glacier soil.</title>
        <authorList>
            <person name="Liu Q."/>
        </authorList>
    </citation>
    <scope>NUCLEOTIDE SEQUENCE [LARGE SCALE GENOMIC DNA]</scope>
    <source>
        <strain evidence="4 6">MDT1-10-3</strain>
    </source>
</reference>
<dbReference type="InterPro" id="IPR024618">
    <property type="entry name" value="DUF3857"/>
</dbReference>
<reference evidence="4 6" key="1">
    <citation type="submission" date="2019-07" db="EMBL/GenBank/DDBJ databases">
        <authorList>
            <person name="Qu J.-H."/>
        </authorList>
    </citation>
    <scope>NUCLEOTIDE SEQUENCE [LARGE SCALE GENOMIC DNA]</scope>
    <source>
        <strain evidence="4 6">MDT1-10-3</strain>
    </source>
</reference>
<feature type="domain" description="Transglutaminase-like" evidence="2">
    <location>
        <begin position="328"/>
        <end position="400"/>
    </location>
</feature>
<dbReference type="Pfam" id="PF12969">
    <property type="entry name" value="DUF3857"/>
    <property type="match status" value="1"/>
</dbReference>
<evidence type="ECO:0000313" key="5">
    <source>
        <dbReference type="EMBL" id="MFA1771096.1"/>
    </source>
</evidence>
<evidence type="ECO:0000313" key="7">
    <source>
        <dbReference type="Proteomes" id="UP001570846"/>
    </source>
</evidence>
<dbReference type="OrthoDB" id="98874at2"/>
<comment type="caution">
    <text evidence="4">The sequence shown here is derived from an EMBL/GenBank/DDBJ whole genome shotgun (WGS) entry which is preliminary data.</text>
</comment>
<dbReference type="RefSeq" id="WP_149099115.1">
    <property type="nucleotide sequence ID" value="NZ_BMMG01000004.1"/>
</dbReference>
<proteinExistence type="predicted"/>
<evidence type="ECO:0000259" key="2">
    <source>
        <dbReference type="Pfam" id="PF01841"/>
    </source>
</evidence>
<dbReference type="InterPro" id="IPR002931">
    <property type="entry name" value="Transglutaminase-like"/>
</dbReference>
<evidence type="ECO:0000259" key="3">
    <source>
        <dbReference type="Pfam" id="PF12969"/>
    </source>
</evidence>
<dbReference type="AlphaFoldDB" id="A0A5M8QFB8"/>
<evidence type="ECO:0000313" key="6">
    <source>
        <dbReference type="Proteomes" id="UP000323866"/>
    </source>
</evidence>
<feature type="chain" id="PRO_5024382199" evidence="1">
    <location>
        <begin position="27"/>
        <end position="674"/>
    </location>
</feature>
<dbReference type="Proteomes" id="UP001570846">
    <property type="component" value="Unassembled WGS sequence"/>
</dbReference>
<dbReference type="Proteomes" id="UP000323866">
    <property type="component" value="Unassembled WGS sequence"/>
</dbReference>
<dbReference type="Gene3D" id="3.10.620.30">
    <property type="match status" value="1"/>
</dbReference>
<keyword evidence="7" id="KW-1185">Reference proteome</keyword>
<accession>A0A5M8QFB8</accession>
<evidence type="ECO:0000313" key="4">
    <source>
        <dbReference type="EMBL" id="KAA6433456.1"/>
    </source>
</evidence>
<reference evidence="5 7" key="3">
    <citation type="submission" date="2024-08" db="EMBL/GenBank/DDBJ databases">
        <authorList>
            <person name="Wei W."/>
        </authorList>
    </citation>
    <scope>NUCLEOTIDE SEQUENCE [LARGE SCALE GENOMIC DNA]</scope>
    <source>
        <strain evidence="5 7">XU2</strain>
    </source>
</reference>
<dbReference type="EMBL" id="JBGOGF010000003">
    <property type="protein sequence ID" value="MFA1771096.1"/>
    <property type="molecule type" value="Genomic_DNA"/>
</dbReference>